<name>A0A1S4A7H0_TOBAC</name>
<protein>
    <submittedName>
        <fullName evidence="1">Uncharacterized protein</fullName>
    </submittedName>
</protein>
<dbReference type="AlphaFoldDB" id="A0A1S4A7H0"/>
<reference evidence="1" key="1">
    <citation type="submission" date="2025-08" db="UniProtKB">
        <authorList>
            <consortium name="RefSeq"/>
        </authorList>
    </citation>
    <scope>IDENTIFICATION</scope>
</reference>
<proteinExistence type="predicted"/>
<dbReference type="PANTHER" id="PTHR48475">
    <property type="entry name" value="RIBONUCLEASE H"/>
    <property type="match status" value="1"/>
</dbReference>
<accession>A0A1S4A7H0</accession>
<gene>
    <name evidence="1" type="primary">LOC107794594</name>
</gene>
<sequence length="131" mass="14758">MAFHEAGNGHRLPSSMGTSTGATPFSLVYGVEALIPVKVRDPSIRFQYAIKESNDEAMNTILELLDASYEAALVQLAAQKQQIERYYSRRANLRYFNIGDLVIRKVKLNTWNPNEGKLGPNSEGPYRKRIL</sequence>
<dbReference type="RefSeq" id="XP_016472580.1">
    <property type="nucleotide sequence ID" value="XM_016617094.1"/>
</dbReference>
<dbReference type="PANTHER" id="PTHR48475:SF1">
    <property type="entry name" value="RNASE H TYPE-1 DOMAIN-CONTAINING PROTEIN"/>
    <property type="match status" value="1"/>
</dbReference>
<dbReference type="OMA" id="NTWNPNE"/>
<dbReference type="OrthoDB" id="1934939at2759"/>
<organism evidence="1">
    <name type="scientific">Nicotiana tabacum</name>
    <name type="common">Common tobacco</name>
    <dbReference type="NCBI Taxonomy" id="4097"/>
    <lineage>
        <taxon>Eukaryota</taxon>
        <taxon>Viridiplantae</taxon>
        <taxon>Streptophyta</taxon>
        <taxon>Embryophyta</taxon>
        <taxon>Tracheophyta</taxon>
        <taxon>Spermatophyta</taxon>
        <taxon>Magnoliopsida</taxon>
        <taxon>eudicotyledons</taxon>
        <taxon>Gunneridae</taxon>
        <taxon>Pentapetalae</taxon>
        <taxon>asterids</taxon>
        <taxon>lamiids</taxon>
        <taxon>Solanales</taxon>
        <taxon>Solanaceae</taxon>
        <taxon>Nicotianoideae</taxon>
        <taxon>Nicotianeae</taxon>
        <taxon>Nicotiana</taxon>
    </lineage>
</organism>
<dbReference type="PaxDb" id="4097-A0A1S4A7H0"/>
<evidence type="ECO:0000313" key="1">
    <source>
        <dbReference type="RefSeq" id="XP_016472580.1"/>
    </source>
</evidence>
<dbReference type="KEGG" id="nta:107794594"/>